<dbReference type="Pfam" id="PF21351">
    <property type="entry name" value="TetR_C_41"/>
    <property type="match status" value="1"/>
</dbReference>
<evidence type="ECO:0000256" key="1">
    <source>
        <dbReference type="ARBA" id="ARBA00023015"/>
    </source>
</evidence>
<gene>
    <name evidence="6" type="ORF">SAMN05444583_12434</name>
</gene>
<dbReference type="InterPro" id="IPR001647">
    <property type="entry name" value="HTH_TetR"/>
</dbReference>
<dbReference type="GO" id="GO:0000976">
    <property type="term" value="F:transcription cis-regulatory region binding"/>
    <property type="evidence" value="ECO:0007669"/>
    <property type="project" value="TreeGrafter"/>
</dbReference>
<evidence type="ECO:0000313" key="7">
    <source>
        <dbReference type="Proteomes" id="UP000198677"/>
    </source>
</evidence>
<dbReference type="PRINTS" id="PR00455">
    <property type="entry name" value="HTHTETR"/>
</dbReference>
<evidence type="ECO:0000256" key="4">
    <source>
        <dbReference type="PROSITE-ProRule" id="PRU00335"/>
    </source>
</evidence>
<protein>
    <submittedName>
        <fullName evidence="6">DNA-binding transcriptional regulator, AcrR family</fullName>
    </submittedName>
</protein>
<accession>A0A1H7W2J0</accession>
<dbReference type="EMBL" id="FOAW01000024">
    <property type="protein sequence ID" value="SEM15238.1"/>
    <property type="molecule type" value="Genomic_DNA"/>
</dbReference>
<evidence type="ECO:0000256" key="3">
    <source>
        <dbReference type="ARBA" id="ARBA00023163"/>
    </source>
</evidence>
<dbReference type="PROSITE" id="PS50977">
    <property type="entry name" value="HTH_TETR_2"/>
    <property type="match status" value="1"/>
</dbReference>
<keyword evidence="3" id="KW-0804">Transcription</keyword>
<dbReference type="PANTHER" id="PTHR30055:SF234">
    <property type="entry name" value="HTH-TYPE TRANSCRIPTIONAL REGULATOR BETI"/>
    <property type="match status" value="1"/>
</dbReference>
<evidence type="ECO:0000313" key="6">
    <source>
        <dbReference type="EMBL" id="SEM15238.1"/>
    </source>
</evidence>
<dbReference type="PANTHER" id="PTHR30055">
    <property type="entry name" value="HTH-TYPE TRANSCRIPTIONAL REGULATOR RUTR"/>
    <property type="match status" value="1"/>
</dbReference>
<evidence type="ECO:0000256" key="2">
    <source>
        <dbReference type="ARBA" id="ARBA00023125"/>
    </source>
</evidence>
<dbReference type="AlphaFoldDB" id="A0A1H7W2J0"/>
<keyword evidence="2 4" id="KW-0238">DNA-binding</keyword>
<proteinExistence type="predicted"/>
<dbReference type="Proteomes" id="UP000198677">
    <property type="component" value="Unassembled WGS sequence"/>
</dbReference>
<keyword evidence="1" id="KW-0805">Transcription regulation</keyword>
<feature type="DNA-binding region" description="H-T-H motif" evidence="4">
    <location>
        <begin position="53"/>
        <end position="72"/>
    </location>
</feature>
<name>A0A1H7W2J0_9NOCA</name>
<dbReference type="Gene3D" id="1.10.357.10">
    <property type="entry name" value="Tetracycline Repressor, domain 2"/>
    <property type="match status" value="1"/>
</dbReference>
<dbReference type="GO" id="GO:0003700">
    <property type="term" value="F:DNA-binding transcription factor activity"/>
    <property type="evidence" value="ECO:0007669"/>
    <property type="project" value="TreeGrafter"/>
</dbReference>
<reference evidence="7" key="1">
    <citation type="submission" date="2016-10" db="EMBL/GenBank/DDBJ databases">
        <authorList>
            <person name="Varghese N."/>
            <person name="Submissions S."/>
        </authorList>
    </citation>
    <scope>NUCLEOTIDE SEQUENCE [LARGE SCALE GENOMIC DNA]</scope>
    <source>
        <strain evidence="7">DSM 44675</strain>
    </source>
</reference>
<dbReference type="InterPro" id="IPR049484">
    <property type="entry name" value="Rv0078-like_C"/>
</dbReference>
<keyword evidence="7" id="KW-1185">Reference proteome</keyword>
<dbReference type="Pfam" id="PF00440">
    <property type="entry name" value="TetR_N"/>
    <property type="match status" value="1"/>
</dbReference>
<dbReference type="InterPro" id="IPR050109">
    <property type="entry name" value="HTH-type_TetR-like_transc_reg"/>
</dbReference>
<feature type="domain" description="HTH tetR-type" evidence="5">
    <location>
        <begin position="30"/>
        <end position="90"/>
    </location>
</feature>
<evidence type="ECO:0000259" key="5">
    <source>
        <dbReference type="PROSITE" id="PS50977"/>
    </source>
</evidence>
<organism evidence="6 7">
    <name type="scientific">Rhodococcus maanshanensis</name>
    <dbReference type="NCBI Taxonomy" id="183556"/>
    <lineage>
        <taxon>Bacteria</taxon>
        <taxon>Bacillati</taxon>
        <taxon>Actinomycetota</taxon>
        <taxon>Actinomycetes</taxon>
        <taxon>Mycobacteriales</taxon>
        <taxon>Nocardiaceae</taxon>
        <taxon>Rhodococcus</taxon>
    </lineage>
</organism>
<sequence length="216" mass="23385">MCLHHTHTLRTYQWVSEGVGLSPSKKEQTATTTRALLAVAVEMFADRGYGAVGLDDVARQSGLTRGAVYHHFGSKAGLFDAVVEQVQREVAERVGHAAAAAGNLWDALVVGCHEFVRAGSDRRVHRIMLIDAPAVLGWQRWRELDAANSGRLLQEVLDELQAEGTIAPGLAEPAAHLLSGAMNEAVLWVAQSEVPGRDRESALATLDHLLGSLRQR</sequence>
<dbReference type="SUPFAM" id="SSF46689">
    <property type="entry name" value="Homeodomain-like"/>
    <property type="match status" value="1"/>
</dbReference>
<dbReference type="InterPro" id="IPR009057">
    <property type="entry name" value="Homeodomain-like_sf"/>
</dbReference>